<evidence type="ECO:0000256" key="1">
    <source>
        <dbReference type="ARBA" id="ARBA00004370"/>
    </source>
</evidence>
<dbReference type="AlphaFoldDB" id="A0A921AW50"/>
<evidence type="ECO:0000256" key="2">
    <source>
        <dbReference type="ARBA" id="ARBA00022617"/>
    </source>
</evidence>
<evidence type="ECO:0000313" key="6">
    <source>
        <dbReference type="Proteomes" id="UP000698963"/>
    </source>
</evidence>
<reference evidence="5" key="2">
    <citation type="submission" date="2021-09" db="EMBL/GenBank/DDBJ databases">
        <authorList>
            <person name="Gilroy R."/>
        </authorList>
    </citation>
    <scope>NUCLEOTIDE SEQUENCE</scope>
    <source>
        <strain evidence="5">ChiGjej2B2-19336</strain>
    </source>
</reference>
<dbReference type="GO" id="GO:0005886">
    <property type="term" value="C:plasma membrane"/>
    <property type="evidence" value="ECO:0007669"/>
    <property type="project" value="InterPro"/>
</dbReference>
<dbReference type="InterPro" id="IPR036127">
    <property type="entry name" value="CcmE-like_sf"/>
</dbReference>
<comment type="subcellular location">
    <subcellularLocation>
        <location evidence="1">Membrane</location>
    </subcellularLocation>
</comment>
<dbReference type="GO" id="GO:0020037">
    <property type="term" value="F:heme binding"/>
    <property type="evidence" value="ECO:0007669"/>
    <property type="project" value="InterPro"/>
</dbReference>
<sequence length="136" mass="14577">MSAKKNLCIYLTAFALFAGGAGFMLWSALSEGTMYHLNVSEAIGIPSEKLKSARLFGVAGGDIVKPENGLGASFTLVDLAHPEQGIRVHYRGALPDTFEKGSEVIVEGSMNGAEFTAKTLMTKCPSKYEKSNREKA</sequence>
<gene>
    <name evidence="5" type="ORF">K8W16_05080</name>
</gene>
<keyword evidence="2" id="KW-0479">Metal-binding</keyword>
<keyword evidence="2" id="KW-0408">Iron</keyword>
<dbReference type="GO" id="GO:0017004">
    <property type="term" value="P:cytochrome complex assembly"/>
    <property type="evidence" value="ECO:0007669"/>
    <property type="project" value="UniProtKB-KW"/>
</dbReference>
<dbReference type="EMBL" id="DYZA01000094">
    <property type="protein sequence ID" value="HJD97000.1"/>
    <property type="molecule type" value="Genomic_DNA"/>
</dbReference>
<proteinExistence type="predicted"/>
<dbReference type="GO" id="GO:0017003">
    <property type="term" value="P:protein-heme linkage"/>
    <property type="evidence" value="ECO:0007669"/>
    <property type="project" value="InterPro"/>
</dbReference>
<dbReference type="SUPFAM" id="SSF82093">
    <property type="entry name" value="Heme chaperone CcmE"/>
    <property type="match status" value="1"/>
</dbReference>
<name>A0A921AW50_9BACT</name>
<comment type="caution">
    <text evidence="5">The sequence shown here is derived from an EMBL/GenBank/DDBJ whole genome shotgun (WGS) entry which is preliminary data.</text>
</comment>
<keyword evidence="2" id="KW-0349">Heme</keyword>
<protein>
    <submittedName>
        <fullName evidence="5">Cytochrome c maturation protein CcmE</fullName>
    </submittedName>
</protein>
<dbReference type="Proteomes" id="UP000698963">
    <property type="component" value="Unassembled WGS sequence"/>
</dbReference>
<evidence type="ECO:0000313" key="5">
    <source>
        <dbReference type="EMBL" id="HJD97000.1"/>
    </source>
</evidence>
<dbReference type="Pfam" id="PF03100">
    <property type="entry name" value="CcmE"/>
    <property type="match status" value="1"/>
</dbReference>
<organism evidence="5 6">
    <name type="scientific">Mailhella massiliensis</name>
    <dbReference type="NCBI Taxonomy" id="1903261"/>
    <lineage>
        <taxon>Bacteria</taxon>
        <taxon>Pseudomonadati</taxon>
        <taxon>Thermodesulfobacteriota</taxon>
        <taxon>Desulfovibrionia</taxon>
        <taxon>Desulfovibrionales</taxon>
        <taxon>Desulfovibrionaceae</taxon>
        <taxon>Mailhella</taxon>
    </lineage>
</organism>
<dbReference type="InterPro" id="IPR004329">
    <property type="entry name" value="CcmE"/>
</dbReference>
<evidence type="ECO:0000256" key="4">
    <source>
        <dbReference type="ARBA" id="ARBA00023136"/>
    </source>
</evidence>
<dbReference type="Gene3D" id="2.40.50.140">
    <property type="entry name" value="Nucleic acid-binding proteins"/>
    <property type="match status" value="1"/>
</dbReference>
<keyword evidence="3" id="KW-0201">Cytochrome c-type biogenesis</keyword>
<evidence type="ECO:0000256" key="3">
    <source>
        <dbReference type="ARBA" id="ARBA00022748"/>
    </source>
</evidence>
<dbReference type="InterPro" id="IPR012340">
    <property type="entry name" value="NA-bd_OB-fold"/>
</dbReference>
<accession>A0A921AW50</accession>
<reference evidence="5" key="1">
    <citation type="journal article" date="2021" name="PeerJ">
        <title>Extensive microbial diversity within the chicken gut microbiome revealed by metagenomics and culture.</title>
        <authorList>
            <person name="Gilroy R."/>
            <person name="Ravi A."/>
            <person name="Getino M."/>
            <person name="Pursley I."/>
            <person name="Horton D.L."/>
            <person name="Alikhan N.F."/>
            <person name="Baker D."/>
            <person name="Gharbi K."/>
            <person name="Hall N."/>
            <person name="Watson M."/>
            <person name="Adriaenssens E.M."/>
            <person name="Foster-Nyarko E."/>
            <person name="Jarju S."/>
            <person name="Secka A."/>
            <person name="Antonio M."/>
            <person name="Oren A."/>
            <person name="Chaudhuri R.R."/>
            <person name="La Ragione R."/>
            <person name="Hildebrand F."/>
            <person name="Pallen M.J."/>
        </authorList>
    </citation>
    <scope>NUCLEOTIDE SEQUENCE</scope>
    <source>
        <strain evidence="5">ChiGjej2B2-19336</strain>
    </source>
</reference>
<dbReference type="RefSeq" id="WP_304121727.1">
    <property type="nucleotide sequence ID" value="NZ_DYZA01000094.1"/>
</dbReference>
<keyword evidence="4" id="KW-0472">Membrane</keyword>